<comment type="function">
    <text evidence="1">Involved in DNA recombination.</text>
</comment>
<dbReference type="Proteomes" id="UP000177043">
    <property type="component" value="Unassembled WGS sequence"/>
</dbReference>
<dbReference type="InterPro" id="IPR003798">
    <property type="entry name" value="DNA_recombination_RmuC"/>
</dbReference>
<dbReference type="PANTHER" id="PTHR30563:SF0">
    <property type="entry name" value="DNA RECOMBINATION PROTEIN RMUC"/>
    <property type="match status" value="1"/>
</dbReference>
<dbReference type="AlphaFoldDB" id="A0A1G2QE27"/>
<sequence length="358" mass="40831">MEIVYIVAGVVVGGSLVAIITIFLARGKKPTEGNSESLVLMQNQLNEMLRRMDDGMGHVRTELKESSRFMQDSMRTQFSDSMKIVTDVTERLTKLDETNRQVMNFTDQLKDLQDILKNPKQRGILGEYYLETLLKNILPPTGFQMQYKFADGEIVDAAVFVKDKIIPVDSKFSLENYNRVAEEKNEAERDRLEKLFVNDLKNRIQETAKYIRPSEGTLDFAFMFIPHEAIYYDLLVNKIGAITDDTENLIQRAANKYHVIIVSPTSFLAYLQTVLQGLKALQIEESAKEIRKRVEELGKHIGVYDSFMQKMGGSLGTTVSHYNNAYKEFKKIDKDVFRIAGESAGVETLILDKPVDEE</sequence>
<evidence type="ECO:0000256" key="3">
    <source>
        <dbReference type="ARBA" id="ARBA00023054"/>
    </source>
</evidence>
<organism evidence="6 7">
    <name type="scientific">Candidatus Vogelbacteria bacterium RIFOXYD1_FULL_44_32</name>
    <dbReference type="NCBI Taxonomy" id="1802438"/>
    <lineage>
        <taxon>Bacteria</taxon>
        <taxon>Candidatus Vogeliibacteriota</taxon>
    </lineage>
</organism>
<evidence type="ECO:0008006" key="8">
    <source>
        <dbReference type="Google" id="ProtNLM"/>
    </source>
</evidence>
<evidence type="ECO:0000256" key="1">
    <source>
        <dbReference type="ARBA" id="ARBA00003416"/>
    </source>
</evidence>
<evidence type="ECO:0000313" key="7">
    <source>
        <dbReference type="Proteomes" id="UP000177043"/>
    </source>
</evidence>
<protein>
    <recommendedName>
        <fullName evidence="8">DNA recombination protein RmuC</fullName>
    </recommendedName>
</protein>
<keyword evidence="5" id="KW-1133">Transmembrane helix</keyword>
<comment type="similarity">
    <text evidence="2">Belongs to the RmuC family.</text>
</comment>
<feature type="transmembrane region" description="Helical" evidence="5">
    <location>
        <begin position="6"/>
        <end position="25"/>
    </location>
</feature>
<dbReference type="EMBL" id="MHTJ01000003">
    <property type="protein sequence ID" value="OHA58663.1"/>
    <property type="molecule type" value="Genomic_DNA"/>
</dbReference>
<name>A0A1G2QE27_9BACT</name>
<evidence type="ECO:0000256" key="2">
    <source>
        <dbReference type="ARBA" id="ARBA00009840"/>
    </source>
</evidence>
<keyword evidence="5" id="KW-0472">Membrane</keyword>
<accession>A0A1G2QE27</accession>
<evidence type="ECO:0000256" key="4">
    <source>
        <dbReference type="ARBA" id="ARBA00023172"/>
    </source>
</evidence>
<keyword evidence="3" id="KW-0175">Coiled coil</keyword>
<evidence type="ECO:0000256" key="5">
    <source>
        <dbReference type="SAM" id="Phobius"/>
    </source>
</evidence>
<comment type="caution">
    <text evidence="6">The sequence shown here is derived from an EMBL/GenBank/DDBJ whole genome shotgun (WGS) entry which is preliminary data.</text>
</comment>
<gene>
    <name evidence="6" type="ORF">A2571_02745</name>
</gene>
<dbReference type="STRING" id="1802438.A2571_02745"/>
<dbReference type="GO" id="GO:0006310">
    <property type="term" value="P:DNA recombination"/>
    <property type="evidence" value="ECO:0007669"/>
    <property type="project" value="UniProtKB-KW"/>
</dbReference>
<keyword evidence="4" id="KW-0233">DNA recombination</keyword>
<dbReference type="Pfam" id="PF02646">
    <property type="entry name" value="RmuC"/>
    <property type="match status" value="1"/>
</dbReference>
<evidence type="ECO:0000313" key="6">
    <source>
        <dbReference type="EMBL" id="OHA58663.1"/>
    </source>
</evidence>
<keyword evidence="5" id="KW-0812">Transmembrane</keyword>
<proteinExistence type="inferred from homology"/>
<dbReference type="PANTHER" id="PTHR30563">
    <property type="entry name" value="DNA RECOMBINATION PROTEIN RMUC"/>
    <property type="match status" value="1"/>
</dbReference>
<reference evidence="6 7" key="1">
    <citation type="journal article" date="2016" name="Nat. Commun.">
        <title>Thousands of microbial genomes shed light on interconnected biogeochemical processes in an aquifer system.</title>
        <authorList>
            <person name="Anantharaman K."/>
            <person name="Brown C.T."/>
            <person name="Hug L.A."/>
            <person name="Sharon I."/>
            <person name="Castelle C.J."/>
            <person name="Probst A.J."/>
            <person name="Thomas B.C."/>
            <person name="Singh A."/>
            <person name="Wilkins M.J."/>
            <person name="Karaoz U."/>
            <person name="Brodie E.L."/>
            <person name="Williams K.H."/>
            <person name="Hubbard S.S."/>
            <person name="Banfield J.F."/>
        </authorList>
    </citation>
    <scope>NUCLEOTIDE SEQUENCE [LARGE SCALE GENOMIC DNA]</scope>
</reference>